<dbReference type="InterPro" id="IPR027094">
    <property type="entry name" value="Mitofusin_fam"/>
</dbReference>
<dbReference type="Pfam" id="PF00350">
    <property type="entry name" value="Dynamin_N"/>
    <property type="match status" value="1"/>
</dbReference>
<feature type="region of interest" description="Disordered" evidence="7">
    <location>
        <begin position="518"/>
        <end position="537"/>
    </location>
</feature>
<evidence type="ECO:0000259" key="8">
    <source>
        <dbReference type="Pfam" id="PF00350"/>
    </source>
</evidence>
<comment type="subcellular location">
    <subcellularLocation>
        <location evidence="1">Membrane</location>
    </subcellularLocation>
</comment>
<evidence type="ECO:0000259" key="9">
    <source>
        <dbReference type="Pfam" id="PF21808"/>
    </source>
</evidence>
<evidence type="ECO:0000256" key="5">
    <source>
        <dbReference type="ARBA" id="ARBA00023136"/>
    </source>
</evidence>
<dbReference type="InterPro" id="IPR027417">
    <property type="entry name" value="P-loop_NTPase"/>
</dbReference>
<evidence type="ECO:0000256" key="6">
    <source>
        <dbReference type="SAM" id="Coils"/>
    </source>
</evidence>
<dbReference type="HOGENOM" id="CLU_025039_0_0_3"/>
<dbReference type="SUPFAM" id="SSF52540">
    <property type="entry name" value="P-loop containing nucleoside triphosphate hydrolases"/>
    <property type="match status" value="1"/>
</dbReference>
<reference evidence="10" key="1">
    <citation type="submission" date="2006-06" db="EMBL/GenBank/DDBJ databases">
        <title>Complete sequence of Trichodesmium erythraeum IMS101.</title>
        <authorList>
            <consortium name="US DOE Joint Genome Institute"/>
            <person name="Copeland A."/>
            <person name="Lucas S."/>
            <person name="Lapidus A."/>
            <person name="Barry K."/>
            <person name="Detter J.C."/>
            <person name="Glavina del Rio T."/>
            <person name="Hammon N."/>
            <person name="Israni S."/>
            <person name="Dalin E."/>
            <person name="Tice H."/>
            <person name="Pitluck S."/>
            <person name="Kiss H."/>
            <person name="Munk A.C."/>
            <person name="Brettin T."/>
            <person name="Bruce D."/>
            <person name="Han C."/>
            <person name="Tapia R."/>
            <person name="Gilna P."/>
            <person name="Schmutz J."/>
            <person name="Larimer F."/>
            <person name="Land M."/>
            <person name="Hauser L."/>
            <person name="Kyrpides N."/>
            <person name="Kim E."/>
            <person name="Richardson P."/>
        </authorList>
    </citation>
    <scope>NUCLEOTIDE SEQUENCE [LARGE SCALE GENOMIC DNA]</scope>
    <source>
        <strain evidence="10">IMS101</strain>
    </source>
</reference>
<dbReference type="GO" id="GO:0016020">
    <property type="term" value="C:membrane"/>
    <property type="evidence" value="ECO:0007669"/>
    <property type="project" value="UniProtKB-SubCell"/>
</dbReference>
<dbReference type="EMBL" id="CP000393">
    <property type="protein sequence ID" value="ABG51747.1"/>
    <property type="molecule type" value="Genomic_DNA"/>
</dbReference>
<dbReference type="RefSeq" id="WP_011612109.1">
    <property type="nucleotide sequence ID" value="NC_008312.1"/>
</dbReference>
<accession>Q111S7</accession>
<dbReference type="InterPro" id="IPR049399">
    <property type="entry name" value="BDLP-like_hel"/>
</dbReference>
<dbReference type="GO" id="GO:0005525">
    <property type="term" value="F:GTP binding"/>
    <property type="evidence" value="ECO:0007669"/>
    <property type="project" value="UniProtKB-KW"/>
</dbReference>
<evidence type="ECO:0000256" key="7">
    <source>
        <dbReference type="SAM" id="MobiDB-lite"/>
    </source>
</evidence>
<protein>
    <recommendedName>
        <fullName evidence="11">Dynamin</fullName>
    </recommendedName>
</protein>
<evidence type="ECO:0000256" key="4">
    <source>
        <dbReference type="ARBA" id="ARBA00023134"/>
    </source>
</evidence>
<feature type="compositionally biased region" description="Low complexity" evidence="7">
    <location>
        <begin position="520"/>
        <end position="533"/>
    </location>
</feature>
<keyword evidence="6" id="KW-0175">Coiled coil</keyword>
<feature type="domain" description="BDLP-like helical" evidence="9">
    <location>
        <begin position="321"/>
        <end position="690"/>
    </location>
</feature>
<dbReference type="KEGG" id="ter:Tery_2546"/>
<gene>
    <name evidence="10" type="ordered locus">Tery_2546</name>
</gene>
<dbReference type="AlphaFoldDB" id="Q111S7"/>
<keyword evidence="2" id="KW-0547">Nucleotide-binding</keyword>
<dbReference type="Gene3D" id="3.40.50.300">
    <property type="entry name" value="P-loop containing nucleotide triphosphate hydrolases"/>
    <property type="match status" value="1"/>
</dbReference>
<evidence type="ECO:0008006" key="11">
    <source>
        <dbReference type="Google" id="ProtNLM"/>
    </source>
</evidence>
<dbReference type="InterPro" id="IPR045063">
    <property type="entry name" value="Dynamin_N"/>
</dbReference>
<feature type="coiled-coil region" evidence="6">
    <location>
        <begin position="655"/>
        <end position="707"/>
    </location>
</feature>
<dbReference type="Pfam" id="PF21808">
    <property type="entry name" value="Dynamin-like_hel_bact"/>
    <property type="match status" value="1"/>
</dbReference>
<dbReference type="STRING" id="203124.Tery_2546"/>
<evidence type="ECO:0000256" key="1">
    <source>
        <dbReference type="ARBA" id="ARBA00004370"/>
    </source>
</evidence>
<feature type="domain" description="Dynamin N-terminal" evidence="8">
    <location>
        <begin position="71"/>
        <end position="224"/>
    </location>
</feature>
<keyword evidence="3" id="KW-0378">Hydrolase</keyword>
<sequence>MQNQNTGFNLEVTKIRHGFADKLQETEKIIGDFENQAIVQGASGQLELSAVRKSLRNEIGKLKNGKFRFLIIGDFNRGKSTILNAFFEKSLLPMGVTATTAIPTFVKYGEQEKVVVHKKNGEQESLSLEEYKKKYTLNSKGVKSLIKNVYNNVKGKWLEPLDYAELYCPIEVLSRGIEFIDTAGLNHTEEENQKTFSYIEKCDAILFVLAADEQFTQKEEGYLKTFLGYKKEIEDIENQPQLTQSQSSDPESRNTKEVRPIFYLINKWEKIEEDEKKEVHEIFVDKFCECLDITEDEAEKTWGDTIFDVYAKTALENLEQGKSLDGTGIIEFKKRLSDFLTNERLMTELKQAVNKAGIASRQVVSKVEERLFTLEDDVKTLEEKIEKTKPCVNLINKIVQNVKEKIKDKRYLCIAKVEGEYKSYFNQLVLNFERDFEMPVVSGMENNQREKYTQSLENKLTKYRQKKLKNWHKISTGIVYEIINDLNNSFNKEINDYNKQRDAIREILNKKKFKVKDQTSLSMDQSSSSEKSSLTPAEANVTGRMLLGGTGGTVGTAAVGAGGVSLAHVFGSHIALTHIVGSAVALTPLGWVLIGSSAVVGGIVAWWQRDEEVKQFQKNMQNRVKEAFKKLLEEDKVEALKQQAREVFNPYEESAKQMKDDIESLEISLDNLLEKKRTTSVNIEEEKERLQTFVDNINDKLKTIEAKYNEIALAQSKDS</sequence>
<name>Q111S7_TRIEI</name>
<dbReference type="PANTHER" id="PTHR10465">
    <property type="entry name" value="TRANSMEMBRANE GTPASE FZO1"/>
    <property type="match status" value="1"/>
</dbReference>
<organism evidence="10">
    <name type="scientific">Trichodesmium erythraeum (strain IMS101)</name>
    <dbReference type="NCBI Taxonomy" id="203124"/>
    <lineage>
        <taxon>Bacteria</taxon>
        <taxon>Bacillati</taxon>
        <taxon>Cyanobacteriota</taxon>
        <taxon>Cyanophyceae</taxon>
        <taxon>Oscillatoriophycideae</taxon>
        <taxon>Oscillatoriales</taxon>
        <taxon>Microcoleaceae</taxon>
        <taxon>Trichodesmium</taxon>
    </lineage>
</organism>
<dbReference type="GO" id="GO:0003924">
    <property type="term" value="F:GTPase activity"/>
    <property type="evidence" value="ECO:0007669"/>
    <property type="project" value="InterPro"/>
</dbReference>
<evidence type="ECO:0000256" key="2">
    <source>
        <dbReference type="ARBA" id="ARBA00022741"/>
    </source>
</evidence>
<dbReference type="eggNOG" id="COG0699">
    <property type="taxonomic scope" value="Bacteria"/>
</dbReference>
<dbReference type="PANTHER" id="PTHR10465:SF0">
    <property type="entry name" value="SARCALUMENIN"/>
    <property type="match status" value="1"/>
</dbReference>
<keyword evidence="4" id="KW-0342">GTP-binding</keyword>
<proteinExistence type="predicted"/>
<evidence type="ECO:0000313" key="10">
    <source>
        <dbReference type="EMBL" id="ABG51747.1"/>
    </source>
</evidence>
<dbReference type="CDD" id="cd09912">
    <property type="entry name" value="DLP_2"/>
    <property type="match status" value="1"/>
</dbReference>
<dbReference type="OrthoDB" id="5477114at2"/>
<keyword evidence="5" id="KW-0472">Membrane</keyword>
<evidence type="ECO:0000256" key="3">
    <source>
        <dbReference type="ARBA" id="ARBA00022801"/>
    </source>
</evidence>